<gene>
    <name evidence="2" type="ORF">THAOC_22111</name>
</gene>
<dbReference type="EMBL" id="AGNL01026974">
    <property type="protein sequence ID" value="EJK57814.1"/>
    <property type="molecule type" value="Genomic_DNA"/>
</dbReference>
<sequence length="71" mass="7587">MPCGGGSNRPGPLLSPPGPEEPSSHPGVLFNINHMYVSSNKIKGQLSGGVVPFFVPEWIPIESAPWISKDF</sequence>
<dbReference type="Proteomes" id="UP000266841">
    <property type="component" value="Unassembled WGS sequence"/>
</dbReference>
<evidence type="ECO:0000313" key="3">
    <source>
        <dbReference type="Proteomes" id="UP000266841"/>
    </source>
</evidence>
<proteinExistence type="predicted"/>
<keyword evidence="3" id="KW-1185">Reference proteome</keyword>
<comment type="caution">
    <text evidence="2">The sequence shown here is derived from an EMBL/GenBank/DDBJ whole genome shotgun (WGS) entry which is preliminary data.</text>
</comment>
<dbReference type="AlphaFoldDB" id="K0RZB7"/>
<evidence type="ECO:0000256" key="1">
    <source>
        <dbReference type="SAM" id="MobiDB-lite"/>
    </source>
</evidence>
<feature type="region of interest" description="Disordered" evidence="1">
    <location>
        <begin position="1"/>
        <end position="26"/>
    </location>
</feature>
<organism evidence="2 3">
    <name type="scientific">Thalassiosira oceanica</name>
    <name type="common">Marine diatom</name>
    <dbReference type="NCBI Taxonomy" id="159749"/>
    <lineage>
        <taxon>Eukaryota</taxon>
        <taxon>Sar</taxon>
        <taxon>Stramenopiles</taxon>
        <taxon>Ochrophyta</taxon>
        <taxon>Bacillariophyta</taxon>
        <taxon>Coscinodiscophyceae</taxon>
        <taxon>Thalassiosirophycidae</taxon>
        <taxon>Thalassiosirales</taxon>
        <taxon>Thalassiosiraceae</taxon>
        <taxon>Thalassiosira</taxon>
    </lineage>
</organism>
<accession>K0RZB7</accession>
<protein>
    <submittedName>
        <fullName evidence="2">Uncharacterized protein</fullName>
    </submittedName>
</protein>
<evidence type="ECO:0000313" key="2">
    <source>
        <dbReference type="EMBL" id="EJK57814.1"/>
    </source>
</evidence>
<name>K0RZB7_THAOC</name>
<reference evidence="2 3" key="1">
    <citation type="journal article" date="2012" name="Genome Biol.">
        <title>Genome and low-iron response of an oceanic diatom adapted to chronic iron limitation.</title>
        <authorList>
            <person name="Lommer M."/>
            <person name="Specht M."/>
            <person name="Roy A.S."/>
            <person name="Kraemer L."/>
            <person name="Andreson R."/>
            <person name="Gutowska M.A."/>
            <person name="Wolf J."/>
            <person name="Bergner S.V."/>
            <person name="Schilhabel M.B."/>
            <person name="Klostermeier U.C."/>
            <person name="Beiko R.G."/>
            <person name="Rosenstiel P."/>
            <person name="Hippler M."/>
            <person name="Laroche J."/>
        </authorList>
    </citation>
    <scope>NUCLEOTIDE SEQUENCE [LARGE SCALE GENOMIC DNA]</scope>
    <source>
        <strain evidence="2 3">CCMP1005</strain>
    </source>
</reference>